<keyword evidence="4 6" id="KW-0472">Membrane</keyword>
<protein>
    <submittedName>
        <fullName evidence="7">Uncharacterized protein</fullName>
    </submittedName>
</protein>
<dbReference type="InterPro" id="IPR051694">
    <property type="entry name" value="Immunoregulatory_rcpt-like"/>
</dbReference>
<evidence type="ECO:0000256" key="3">
    <source>
        <dbReference type="ARBA" id="ARBA00022989"/>
    </source>
</evidence>
<gene>
    <name evidence="7" type="ORF">BJY01DRAFT_254900</name>
</gene>
<feature type="transmembrane region" description="Helical" evidence="6">
    <location>
        <begin position="223"/>
        <end position="247"/>
    </location>
</feature>
<dbReference type="Proteomes" id="UP001610446">
    <property type="component" value="Unassembled WGS sequence"/>
</dbReference>
<proteinExistence type="predicted"/>
<comment type="subcellular location">
    <subcellularLocation>
        <location evidence="1">Membrane</location>
        <topology evidence="1">Single-pass membrane protein</topology>
    </subcellularLocation>
</comment>
<feature type="region of interest" description="Disordered" evidence="5">
    <location>
        <begin position="191"/>
        <end position="218"/>
    </location>
</feature>
<keyword evidence="8" id="KW-1185">Reference proteome</keyword>
<evidence type="ECO:0000256" key="2">
    <source>
        <dbReference type="ARBA" id="ARBA00022692"/>
    </source>
</evidence>
<evidence type="ECO:0000256" key="1">
    <source>
        <dbReference type="ARBA" id="ARBA00004167"/>
    </source>
</evidence>
<accession>A0ABR4IPZ7</accession>
<feature type="region of interest" description="Disordered" evidence="5">
    <location>
        <begin position="254"/>
        <end position="276"/>
    </location>
</feature>
<evidence type="ECO:0000313" key="7">
    <source>
        <dbReference type="EMBL" id="KAL2829830.1"/>
    </source>
</evidence>
<dbReference type="PANTHER" id="PTHR15549:SF30">
    <property type="entry name" value="MID2 DOMAIN-CONTAINING PROTEIN"/>
    <property type="match status" value="1"/>
</dbReference>
<evidence type="ECO:0000313" key="8">
    <source>
        <dbReference type="Proteomes" id="UP001610446"/>
    </source>
</evidence>
<keyword evidence="2 6" id="KW-0812">Transmembrane</keyword>
<sequence length="319" mass="33356">MATPSTGSIVYTPITTFAMTSIFTPPASCSNSWTYEPVAANNVPGGLLLQNAAADDHSDTSCFPPNFAQYERRAATVVFSPGFCPVGYTSADLAVDQPTTTAICCLSHYTYFTLITDDAGLAVFAGCTRMLPSTSSTIVTVRETEGHSTQVTGPITMWAQPITVELQSSDLSLFVTEDMTTITTATTIANISTTPLPPTTSTQPTTPADSTNSSSSHGLSTGAGVGIGVGVGIGGLAILGAVGLWLFRRRRTSKASSSPVHDHDPYQGLSPPPGEAQVQATATRMAMAKPYNTPTQQPFELDGAGNPNRVVKHAHELHG</sequence>
<evidence type="ECO:0000256" key="6">
    <source>
        <dbReference type="SAM" id="Phobius"/>
    </source>
</evidence>
<keyword evidence="3 6" id="KW-1133">Transmembrane helix</keyword>
<evidence type="ECO:0000256" key="4">
    <source>
        <dbReference type="ARBA" id="ARBA00023136"/>
    </source>
</evidence>
<reference evidence="7 8" key="1">
    <citation type="submission" date="2024-07" db="EMBL/GenBank/DDBJ databases">
        <title>Section-level genome sequencing and comparative genomics of Aspergillus sections Usti and Cavernicolus.</title>
        <authorList>
            <consortium name="Lawrence Berkeley National Laboratory"/>
            <person name="Nybo J.L."/>
            <person name="Vesth T.C."/>
            <person name="Theobald S."/>
            <person name="Frisvad J.C."/>
            <person name="Larsen T.O."/>
            <person name="Kjaerboelling I."/>
            <person name="Rothschild-Mancinelli K."/>
            <person name="Lyhne E.K."/>
            <person name="Kogle M.E."/>
            <person name="Barry K."/>
            <person name="Clum A."/>
            <person name="Na H."/>
            <person name="Ledsgaard L."/>
            <person name="Lin J."/>
            <person name="Lipzen A."/>
            <person name="Kuo A."/>
            <person name="Riley R."/>
            <person name="Mondo S."/>
            <person name="Labutti K."/>
            <person name="Haridas S."/>
            <person name="Pangalinan J."/>
            <person name="Salamov A.A."/>
            <person name="Simmons B.A."/>
            <person name="Magnuson J.K."/>
            <person name="Chen J."/>
            <person name="Drula E."/>
            <person name="Henrissat B."/>
            <person name="Wiebenga A."/>
            <person name="Lubbers R.J."/>
            <person name="Gomes A.C."/>
            <person name="Makela M.R."/>
            <person name="Stajich J."/>
            <person name="Grigoriev I.V."/>
            <person name="Mortensen U.H."/>
            <person name="De Vries R.P."/>
            <person name="Baker S.E."/>
            <person name="Andersen M.R."/>
        </authorList>
    </citation>
    <scope>NUCLEOTIDE SEQUENCE [LARGE SCALE GENOMIC DNA]</scope>
    <source>
        <strain evidence="7 8">CBS 123904</strain>
    </source>
</reference>
<comment type="caution">
    <text evidence="7">The sequence shown here is derived from an EMBL/GenBank/DDBJ whole genome shotgun (WGS) entry which is preliminary data.</text>
</comment>
<dbReference type="PANTHER" id="PTHR15549">
    <property type="entry name" value="PAIRED IMMUNOGLOBULIN-LIKE TYPE 2 RECEPTOR"/>
    <property type="match status" value="1"/>
</dbReference>
<dbReference type="EMBL" id="JBFXLU010000324">
    <property type="protein sequence ID" value="KAL2829830.1"/>
    <property type="molecule type" value="Genomic_DNA"/>
</dbReference>
<name>A0ABR4IPZ7_9EURO</name>
<organism evidence="7 8">
    <name type="scientific">Aspergillus pseudoustus</name>
    <dbReference type="NCBI Taxonomy" id="1810923"/>
    <lineage>
        <taxon>Eukaryota</taxon>
        <taxon>Fungi</taxon>
        <taxon>Dikarya</taxon>
        <taxon>Ascomycota</taxon>
        <taxon>Pezizomycotina</taxon>
        <taxon>Eurotiomycetes</taxon>
        <taxon>Eurotiomycetidae</taxon>
        <taxon>Eurotiales</taxon>
        <taxon>Aspergillaceae</taxon>
        <taxon>Aspergillus</taxon>
        <taxon>Aspergillus subgen. Nidulantes</taxon>
    </lineage>
</organism>
<evidence type="ECO:0000256" key="5">
    <source>
        <dbReference type="SAM" id="MobiDB-lite"/>
    </source>
</evidence>